<dbReference type="Gene3D" id="3.10.450.50">
    <property type="match status" value="1"/>
</dbReference>
<protein>
    <recommendedName>
        <fullName evidence="1">SnoaL-like domain-containing protein</fullName>
    </recommendedName>
</protein>
<reference evidence="3" key="1">
    <citation type="submission" date="2016-09" db="EMBL/GenBank/DDBJ databases">
        <authorList>
            <person name="Strepis N."/>
        </authorList>
    </citation>
    <scope>NUCLEOTIDE SEQUENCE [LARGE SCALE GENOMIC DNA]</scope>
</reference>
<dbReference type="Proteomes" id="UP000184291">
    <property type="component" value="Unassembled WGS sequence"/>
</dbReference>
<organism evidence="2 3">
    <name type="scientific">Actinomyces glycerinitolerans</name>
    <dbReference type="NCBI Taxonomy" id="1892869"/>
    <lineage>
        <taxon>Bacteria</taxon>
        <taxon>Bacillati</taxon>
        <taxon>Actinomycetota</taxon>
        <taxon>Actinomycetes</taxon>
        <taxon>Actinomycetales</taxon>
        <taxon>Actinomycetaceae</taxon>
        <taxon>Actinomyces</taxon>
    </lineage>
</organism>
<evidence type="ECO:0000313" key="3">
    <source>
        <dbReference type="Proteomes" id="UP000184291"/>
    </source>
</evidence>
<gene>
    <name evidence="2" type="ORF">ACGLYG10_0074</name>
</gene>
<dbReference type="EMBL" id="FQTT01000001">
    <property type="protein sequence ID" value="SHE23877.1"/>
    <property type="molecule type" value="Genomic_DNA"/>
</dbReference>
<evidence type="ECO:0000259" key="1">
    <source>
        <dbReference type="Pfam" id="PF13577"/>
    </source>
</evidence>
<accession>A0A1M4RW33</accession>
<dbReference type="SUPFAM" id="SSF54427">
    <property type="entry name" value="NTF2-like"/>
    <property type="match status" value="1"/>
</dbReference>
<feature type="domain" description="SnoaL-like" evidence="1">
    <location>
        <begin position="20"/>
        <end position="146"/>
    </location>
</feature>
<dbReference type="InterPro" id="IPR032710">
    <property type="entry name" value="NTF2-like_dom_sf"/>
</dbReference>
<keyword evidence="3" id="KW-1185">Reference proteome</keyword>
<proteinExistence type="predicted"/>
<dbReference type="InterPro" id="IPR037401">
    <property type="entry name" value="SnoaL-like"/>
</dbReference>
<evidence type="ECO:0000313" key="2">
    <source>
        <dbReference type="EMBL" id="SHE23877.1"/>
    </source>
</evidence>
<dbReference type="AlphaFoldDB" id="A0A1M4RW33"/>
<dbReference type="STRING" id="1892869.ACGLYG10_0074"/>
<name>A0A1M4RW33_9ACTO</name>
<sequence length="158" mass="17877">MPRSLNPNHPEKVRTLMPTELEHKDAIREVIDRFSNLEIDVAEQSKLFTPDTHVEVYNADGSKMMEFDGADQLVELFGAAMAAVKTSFHINGQQVITIDGDTATDVHYGQALLVQEQDGKDVLLSHSIRYIDTLVLRDGVWRISRREQHFVISQTSDN</sequence>
<dbReference type="Pfam" id="PF13577">
    <property type="entry name" value="SnoaL_4"/>
    <property type="match status" value="1"/>
</dbReference>